<dbReference type="InterPro" id="IPR036691">
    <property type="entry name" value="Endo/exonu/phosph_ase_sf"/>
</dbReference>
<gene>
    <name evidence="2" type="ORF">PAHAL_7G126000</name>
</gene>
<dbReference type="AlphaFoldDB" id="A0A2T8IC11"/>
<organism evidence="2">
    <name type="scientific">Panicum hallii</name>
    <dbReference type="NCBI Taxonomy" id="206008"/>
    <lineage>
        <taxon>Eukaryota</taxon>
        <taxon>Viridiplantae</taxon>
        <taxon>Streptophyta</taxon>
        <taxon>Embryophyta</taxon>
        <taxon>Tracheophyta</taxon>
        <taxon>Spermatophyta</taxon>
        <taxon>Magnoliopsida</taxon>
        <taxon>Liliopsida</taxon>
        <taxon>Poales</taxon>
        <taxon>Poaceae</taxon>
        <taxon>PACMAD clade</taxon>
        <taxon>Panicoideae</taxon>
        <taxon>Panicodae</taxon>
        <taxon>Paniceae</taxon>
        <taxon>Panicinae</taxon>
        <taxon>Panicum</taxon>
        <taxon>Panicum sect. Panicum</taxon>
    </lineage>
</organism>
<dbReference type="Proteomes" id="UP000243499">
    <property type="component" value="Chromosome 7"/>
</dbReference>
<dbReference type="InterPro" id="IPR005135">
    <property type="entry name" value="Endo/exonuclease/phosphatase"/>
</dbReference>
<protein>
    <recommendedName>
        <fullName evidence="1">Endonuclease/exonuclease/phosphatase domain-containing protein</fullName>
    </recommendedName>
</protein>
<proteinExistence type="predicted"/>
<reference evidence="2" key="1">
    <citation type="submission" date="2018-04" db="EMBL/GenBank/DDBJ databases">
        <title>WGS assembly of Panicum hallii.</title>
        <authorList>
            <person name="Lovell J."/>
            <person name="Jenkins J."/>
            <person name="Lowry D."/>
            <person name="Mamidi S."/>
            <person name="Sreedasyam A."/>
            <person name="Weng X."/>
            <person name="Barry K."/>
            <person name="Bonette J."/>
            <person name="Campitelli B."/>
            <person name="Daum C."/>
            <person name="Gordon S."/>
            <person name="Gould B."/>
            <person name="Lipzen A."/>
            <person name="Macqueen A."/>
            <person name="Palacio-Mejia J."/>
            <person name="Plott C."/>
            <person name="Shakirov E."/>
            <person name="Shu S."/>
            <person name="Yoshinaga Y."/>
            <person name="Zane M."/>
            <person name="Rokhsar D."/>
            <person name="Grimwood J."/>
            <person name="Schmutz J."/>
            <person name="Juenger T."/>
        </authorList>
    </citation>
    <scope>NUCLEOTIDE SEQUENCE [LARGE SCALE GENOMIC DNA]</scope>
    <source>
        <strain evidence="2">FIL2</strain>
    </source>
</reference>
<dbReference type="PANTHER" id="PTHR33710">
    <property type="entry name" value="BNAC02G09200D PROTEIN"/>
    <property type="match status" value="1"/>
</dbReference>
<name>A0A2T8IC11_9POAL</name>
<accession>A0A2T8IC11</accession>
<feature type="domain" description="Endonuclease/exonuclease/phosphatase" evidence="1">
    <location>
        <begin position="6"/>
        <end position="225"/>
    </location>
</feature>
<sequence>MKGIFWNCNGFKDPKKYRFVTDLTKELDLNFIALSETVKSEFSDSFLKNLCAGRDFIWHCKEPRGRSGGILMGIDLSVFDIGAIDEGDFYVKFLLRNKSDGFKWTLVCVYGPAQENLKEQFLAELVNMASRVTEPLLIGGDFNLLRKSSEKNKNNFNPRWPFLFNAVIDGLNLRELELTGRQFTWANSRANPTYERLDRILMSTEWELHFPKSTVVAHSRDISDHTPLMLNTGEAQPNVGQPNFKFELGWLMREGFREKVSQIWSQEYGGSSALERWQNKIRRVRQFLRGWAKNTSGSNKKEKKEILQKLDILDRKAESNELSSQEIDKELSPE</sequence>
<evidence type="ECO:0000313" key="2">
    <source>
        <dbReference type="EMBL" id="PVH35203.1"/>
    </source>
</evidence>
<dbReference type="PANTHER" id="PTHR33710:SF72">
    <property type="entry name" value="OS04G0204200 PROTEIN"/>
    <property type="match status" value="1"/>
</dbReference>
<dbReference type="SUPFAM" id="SSF56219">
    <property type="entry name" value="DNase I-like"/>
    <property type="match status" value="1"/>
</dbReference>
<dbReference type="Pfam" id="PF03372">
    <property type="entry name" value="Exo_endo_phos"/>
    <property type="match status" value="1"/>
</dbReference>
<dbReference type="GO" id="GO:0003824">
    <property type="term" value="F:catalytic activity"/>
    <property type="evidence" value="ECO:0007669"/>
    <property type="project" value="InterPro"/>
</dbReference>
<evidence type="ECO:0000259" key="1">
    <source>
        <dbReference type="Pfam" id="PF03372"/>
    </source>
</evidence>
<dbReference type="Gene3D" id="3.60.10.10">
    <property type="entry name" value="Endonuclease/exonuclease/phosphatase"/>
    <property type="match status" value="1"/>
</dbReference>
<dbReference type="EMBL" id="CM008052">
    <property type="protein sequence ID" value="PVH35203.1"/>
    <property type="molecule type" value="Genomic_DNA"/>
</dbReference>
<dbReference type="Gramene" id="PVH35203">
    <property type="protein sequence ID" value="PVH35203"/>
    <property type="gene ID" value="PAHAL_7G126000"/>
</dbReference>